<evidence type="ECO:0000256" key="8">
    <source>
        <dbReference type="ARBA" id="ARBA00023016"/>
    </source>
</evidence>
<keyword evidence="2 9" id="KW-0963">Cytoplasm</keyword>
<dbReference type="InterPro" id="IPR014721">
    <property type="entry name" value="Ribsml_uS5_D2-typ_fold_subgr"/>
</dbReference>
<dbReference type="SMART" id="SM00382">
    <property type="entry name" value="AAA"/>
    <property type="match status" value="1"/>
</dbReference>
<dbReference type="HAMAP" id="MF_01973">
    <property type="entry name" value="lon_bact"/>
    <property type="match status" value="1"/>
</dbReference>
<dbReference type="InterPro" id="IPR015947">
    <property type="entry name" value="PUA-like_sf"/>
</dbReference>
<dbReference type="AlphaFoldDB" id="A0A955RRT5"/>
<dbReference type="GO" id="GO:0004176">
    <property type="term" value="F:ATP-dependent peptidase activity"/>
    <property type="evidence" value="ECO:0007669"/>
    <property type="project" value="UniProtKB-UniRule"/>
</dbReference>
<dbReference type="GO" id="GO:0006515">
    <property type="term" value="P:protein quality control for misfolded or incompletely synthesized proteins"/>
    <property type="evidence" value="ECO:0007669"/>
    <property type="project" value="UniProtKB-UniRule"/>
</dbReference>
<evidence type="ECO:0000256" key="3">
    <source>
        <dbReference type="ARBA" id="ARBA00022670"/>
    </source>
</evidence>
<dbReference type="GO" id="GO:0004252">
    <property type="term" value="F:serine-type endopeptidase activity"/>
    <property type="evidence" value="ECO:0007669"/>
    <property type="project" value="UniProtKB-UniRule"/>
</dbReference>
<dbReference type="InterPro" id="IPR027417">
    <property type="entry name" value="P-loop_NTPase"/>
</dbReference>
<dbReference type="InterPro" id="IPR027543">
    <property type="entry name" value="Lon_bac"/>
</dbReference>
<dbReference type="InterPro" id="IPR054594">
    <property type="entry name" value="Lon_lid"/>
</dbReference>
<feature type="compositionally biased region" description="Basic and acidic residues" evidence="15">
    <location>
        <begin position="1"/>
        <end position="14"/>
    </location>
</feature>
<evidence type="ECO:0000259" key="16">
    <source>
        <dbReference type="PROSITE" id="PS51786"/>
    </source>
</evidence>
<dbReference type="InterPro" id="IPR004815">
    <property type="entry name" value="Lon_bac/euk-typ"/>
</dbReference>
<dbReference type="FunFam" id="3.40.50.300:FF:000382">
    <property type="entry name" value="Lon protease homolog 2, peroxisomal"/>
    <property type="match status" value="1"/>
</dbReference>
<dbReference type="Pfam" id="PF00004">
    <property type="entry name" value="AAA"/>
    <property type="match status" value="1"/>
</dbReference>
<reference evidence="18" key="2">
    <citation type="journal article" date="2021" name="Microbiome">
        <title>Successional dynamics and alternative stable states in a saline activated sludge microbial community over 9 years.</title>
        <authorList>
            <person name="Wang Y."/>
            <person name="Ye J."/>
            <person name="Ju F."/>
            <person name="Liu L."/>
            <person name="Boyd J.A."/>
            <person name="Deng Y."/>
            <person name="Parks D.H."/>
            <person name="Jiang X."/>
            <person name="Yin X."/>
            <person name="Woodcroft B.J."/>
            <person name="Tyson G.W."/>
            <person name="Hugenholtz P."/>
            <person name="Polz M.F."/>
            <person name="Zhang T."/>
        </authorList>
    </citation>
    <scope>NUCLEOTIDE SEQUENCE</scope>
    <source>
        <strain evidence="18">HKST-UBA03</strain>
    </source>
</reference>
<comment type="function">
    <text evidence="9">ATP-dependent serine protease that mediates the selective degradation of mutant and abnormal proteins as well as certain short-lived regulatory proteins. Required for cellular homeostasis and for survival from DNA damage and developmental changes induced by stress. Degrades polypeptides processively to yield small peptide fragments that are 5 to 10 amino acids long. Binds to DNA in a double-stranded, site-specific manner.</text>
</comment>
<dbReference type="InterPro" id="IPR020568">
    <property type="entry name" value="Ribosomal_Su5_D2-typ_SF"/>
</dbReference>
<dbReference type="PIRSF" id="PIRSF001174">
    <property type="entry name" value="Lon_proteas"/>
    <property type="match status" value="1"/>
</dbReference>
<dbReference type="Gene3D" id="1.10.8.60">
    <property type="match status" value="1"/>
</dbReference>
<dbReference type="Gene3D" id="3.30.230.10">
    <property type="match status" value="1"/>
</dbReference>
<comment type="caution">
    <text evidence="18">The sequence shown here is derived from an EMBL/GenBank/DDBJ whole genome shotgun (WGS) entry which is preliminary data.</text>
</comment>
<feature type="region of interest" description="Disordered" evidence="15">
    <location>
        <begin position="1"/>
        <end position="30"/>
    </location>
</feature>
<dbReference type="Proteomes" id="UP000751518">
    <property type="component" value="Unassembled WGS sequence"/>
</dbReference>
<dbReference type="Gene3D" id="1.20.5.5270">
    <property type="match status" value="1"/>
</dbReference>
<comment type="catalytic activity">
    <reaction evidence="9 10 13">
        <text>Hydrolysis of proteins in presence of ATP.</text>
        <dbReference type="EC" id="3.4.21.53"/>
    </reaction>
</comment>
<dbReference type="InterPro" id="IPR008268">
    <property type="entry name" value="Peptidase_S16_AS"/>
</dbReference>
<dbReference type="Pfam" id="PF05362">
    <property type="entry name" value="Lon_C"/>
    <property type="match status" value="1"/>
</dbReference>
<name>A0A955RRT5_UNCKA</name>
<dbReference type="GO" id="GO:0034605">
    <property type="term" value="P:cellular response to heat"/>
    <property type="evidence" value="ECO:0007669"/>
    <property type="project" value="UniProtKB-UniRule"/>
</dbReference>
<organism evidence="18 19">
    <name type="scientific">candidate division WWE3 bacterium</name>
    <dbReference type="NCBI Taxonomy" id="2053526"/>
    <lineage>
        <taxon>Bacteria</taxon>
        <taxon>Katanobacteria</taxon>
    </lineage>
</organism>
<dbReference type="Pfam" id="PF02190">
    <property type="entry name" value="LON_substr_bdg"/>
    <property type="match status" value="1"/>
</dbReference>
<dbReference type="CDD" id="cd19500">
    <property type="entry name" value="RecA-like_Lon"/>
    <property type="match status" value="1"/>
</dbReference>
<comment type="induction">
    <text evidence="9">By heat shock.</text>
</comment>
<evidence type="ECO:0000256" key="7">
    <source>
        <dbReference type="ARBA" id="ARBA00022840"/>
    </source>
</evidence>
<evidence type="ECO:0000256" key="9">
    <source>
        <dbReference type="HAMAP-Rule" id="MF_01973"/>
    </source>
</evidence>
<dbReference type="SMART" id="SM00464">
    <property type="entry name" value="LON"/>
    <property type="match status" value="1"/>
</dbReference>
<dbReference type="EC" id="3.4.21.53" evidence="9 10"/>
<feature type="domain" description="Lon proteolytic" evidence="16">
    <location>
        <begin position="643"/>
        <end position="824"/>
    </location>
</feature>
<keyword evidence="6 9" id="KW-0720">Serine protease</keyword>
<feature type="active site" evidence="9 11">
    <location>
        <position position="773"/>
    </location>
</feature>
<dbReference type="Gene3D" id="1.20.58.1480">
    <property type="match status" value="1"/>
</dbReference>
<dbReference type="InterPro" id="IPR046336">
    <property type="entry name" value="Lon_prtase_N_sf"/>
</dbReference>
<evidence type="ECO:0000256" key="1">
    <source>
        <dbReference type="ARBA" id="ARBA00004496"/>
    </source>
</evidence>
<keyword evidence="3 9" id="KW-0645">Protease</keyword>
<keyword evidence="7 9" id="KW-0067">ATP-binding</keyword>
<dbReference type="InterPro" id="IPR027065">
    <property type="entry name" value="Lon_Prtase"/>
</dbReference>
<evidence type="ECO:0000256" key="5">
    <source>
        <dbReference type="ARBA" id="ARBA00022801"/>
    </source>
</evidence>
<dbReference type="NCBIfam" id="TIGR00763">
    <property type="entry name" value="lon"/>
    <property type="match status" value="1"/>
</dbReference>
<dbReference type="Pfam" id="PF22667">
    <property type="entry name" value="Lon_lid"/>
    <property type="match status" value="1"/>
</dbReference>
<keyword evidence="5 9" id="KW-0378">Hydrolase</keyword>
<evidence type="ECO:0000313" key="19">
    <source>
        <dbReference type="Proteomes" id="UP000751518"/>
    </source>
</evidence>
<evidence type="ECO:0000256" key="10">
    <source>
        <dbReference type="PIRNR" id="PIRNR001174"/>
    </source>
</evidence>
<comment type="subunit">
    <text evidence="9 10">Homohexamer. Organized in a ring with a central cavity.</text>
</comment>
<evidence type="ECO:0000256" key="11">
    <source>
        <dbReference type="PIRSR" id="PIRSR001174-1"/>
    </source>
</evidence>
<comment type="similarity">
    <text evidence="9 10 13 14">Belongs to the peptidase S16 family.</text>
</comment>
<protein>
    <recommendedName>
        <fullName evidence="9 10">Lon protease</fullName>
        <ecNumber evidence="9 10">3.4.21.53</ecNumber>
    </recommendedName>
    <alternativeName>
        <fullName evidence="9">ATP-dependent protease La</fullName>
    </alternativeName>
</protein>
<dbReference type="InterPro" id="IPR008269">
    <property type="entry name" value="Lon_proteolytic"/>
</dbReference>
<dbReference type="Gene3D" id="3.40.50.300">
    <property type="entry name" value="P-loop containing nucleotide triphosphate hydrolases"/>
    <property type="match status" value="1"/>
</dbReference>
<dbReference type="PROSITE" id="PS51786">
    <property type="entry name" value="LON_PROTEOLYTIC"/>
    <property type="match status" value="1"/>
</dbReference>
<keyword evidence="4 9" id="KW-0547">Nucleotide-binding</keyword>
<sequence>MGLFDRNTKTDKKLKTSSSRAAKVTKPDGPEELPVIALKNTVIYPHTVVPVFFEDTNSMSALDEAQRNNGMIAAFALTQEARDKLEVSDVEIDDESSEVDESATVSVKAPNVKPEDLYKIGTACKIHRVMPVTGRPGAMVVLQGVEKVKSVSIAKKRSFLAAVVGVVKDQEKDNKEIRALMRNALSSAQKIIQNTPYLPQELQIALEDLSDPLKFVYLLATLVRFGTSEKQEILEINKVEEKLKKTAAVLSREMEQIELGGKIMSNVKKEFNKMSREAFLRQQLKEIQRELGEEVEGEREAREYRQKLEEGDFPESVKKELEREITRIESMHPQSSEYQVLRTYIELVLDLPWSNNLDESEVDIKAVMATLEKDHYGIKEVKQRIVEFLAAQKLNKSHKGPILCLVGPPGVGKTSLGRSIANALGREFVRVSLGGVKDESEIRGHRRTYVGAMPGKIIQSLRRVGSNSPVFMLDEIDKVGNDFRGDPSSALLEVLDPEQNSAFQDHYLDVDYDLSNVMFIATANVLDTIQPALRDRMEIIEISGYIEDEKTAIAKKYLWPRVLKRHGLPKSKVKLSDRILRVIVDQYTREAGVRNLERALAKVARKVAYLFVTDAAKVVTINEKRVREFLGPRKMFSEVAARTSVPGVATGLAYTQAGGEILFVEATKMPGGKKFTLTGSLGDVMKESASAALSLIRARAQDLGIDGDFFKHEDIHVHVPSGATPKDGPSAGVAITAALASLLLDRPARNDVAMTGEITLSGLVLPIGGVKEKVLAAKRAGIKTVVLPKKNSADVSEIDASLLRGIDFVYVENIDEALAAVIASPHSVR</sequence>
<dbReference type="InterPro" id="IPR003959">
    <property type="entry name" value="ATPase_AAA_core"/>
</dbReference>
<evidence type="ECO:0000256" key="4">
    <source>
        <dbReference type="ARBA" id="ARBA00022741"/>
    </source>
</evidence>
<dbReference type="GO" id="GO:0005737">
    <property type="term" value="C:cytoplasm"/>
    <property type="evidence" value="ECO:0007669"/>
    <property type="project" value="UniProtKB-SubCell"/>
</dbReference>
<feature type="active site" evidence="9 11">
    <location>
        <position position="730"/>
    </location>
</feature>
<gene>
    <name evidence="9 18" type="primary">lon</name>
    <name evidence="18" type="ORF">KC614_01625</name>
</gene>
<evidence type="ECO:0000256" key="13">
    <source>
        <dbReference type="PROSITE-ProRule" id="PRU01122"/>
    </source>
</evidence>
<dbReference type="SUPFAM" id="SSF52540">
    <property type="entry name" value="P-loop containing nucleoside triphosphate hydrolases"/>
    <property type="match status" value="1"/>
</dbReference>
<evidence type="ECO:0000256" key="14">
    <source>
        <dbReference type="RuleBase" id="RU000591"/>
    </source>
</evidence>
<evidence type="ECO:0000256" key="12">
    <source>
        <dbReference type="PIRSR" id="PIRSR001174-2"/>
    </source>
</evidence>
<dbReference type="GO" id="GO:0005524">
    <property type="term" value="F:ATP binding"/>
    <property type="evidence" value="ECO:0007669"/>
    <property type="project" value="UniProtKB-UniRule"/>
</dbReference>
<evidence type="ECO:0000256" key="6">
    <source>
        <dbReference type="ARBA" id="ARBA00022825"/>
    </source>
</evidence>
<evidence type="ECO:0000256" key="2">
    <source>
        <dbReference type="ARBA" id="ARBA00022490"/>
    </source>
</evidence>
<dbReference type="PROSITE" id="PS51787">
    <property type="entry name" value="LON_N"/>
    <property type="match status" value="1"/>
</dbReference>
<dbReference type="PANTHER" id="PTHR10046">
    <property type="entry name" value="ATP DEPENDENT LON PROTEASE FAMILY MEMBER"/>
    <property type="match status" value="1"/>
</dbReference>
<dbReference type="PRINTS" id="PR00830">
    <property type="entry name" value="ENDOLAPTASE"/>
</dbReference>
<evidence type="ECO:0000256" key="15">
    <source>
        <dbReference type="SAM" id="MobiDB-lite"/>
    </source>
</evidence>
<proteinExistence type="evidence at transcript level"/>
<dbReference type="GO" id="GO:0016887">
    <property type="term" value="F:ATP hydrolysis activity"/>
    <property type="evidence" value="ECO:0007669"/>
    <property type="project" value="UniProtKB-UniRule"/>
</dbReference>
<feature type="binding site" evidence="9 12">
    <location>
        <begin position="407"/>
        <end position="414"/>
    </location>
    <ligand>
        <name>ATP</name>
        <dbReference type="ChEBI" id="CHEBI:30616"/>
    </ligand>
</feature>
<dbReference type="GO" id="GO:0043565">
    <property type="term" value="F:sequence-specific DNA binding"/>
    <property type="evidence" value="ECO:0007669"/>
    <property type="project" value="UniProtKB-UniRule"/>
</dbReference>
<comment type="subcellular location">
    <subcellularLocation>
        <location evidence="1 9 10">Cytoplasm</location>
    </subcellularLocation>
</comment>
<dbReference type="EMBL" id="JAGQKZ010000009">
    <property type="protein sequence ID" value="MCA9391888.1"/>
    <property type="molecule type" value="Genomic_DNA"/>
</dbReference>
<feature type="domain" description="Lon N-terminal" evidence="17">
    <location>
        <begin position="33"/>
        <end position="254"/>
    </location>
</feature>
<dbReference type="Gene3D" id="2.30.130.40">
    <property type="entry name" value="LON domain-like"/>
    <property type="match status" value="1"/>
</dbReference>
<dbReference type="SUPFAM" id="SSF54211">
    <property type="entry name" value="Ribosomal protein S5 domain 2-like"/>
    <property type="match status" value="1"/>
</dbReference>
<dbReference type="InterPro" id="IPR003111">
    <property type="entry name" value="Lon_prtase_N"/>
</dbReference>
<evidence type="ECO:0000313" key="18">
    <source>
        <dbReference type="EMBL" id="MCA9391888.1"/>
    </source>
</evidence>
<accession>A0A955RRT5</accession>
<evidence type="ECO:0000259" key="17">
    <source>
        <dbReference type="PROSITE" id="PS51787"/>
    </source>
</evidence>
<dbReference type="SUPFAM" id="SSF88697">
    <property type="entry name" value="PUA domain-like"/>
    <property type="match status" value="1"/>
</dbReference>
<keyword evidence="8 9" id="KW-0346">Stress response</keyword>
<dbReference type="PROSITE" id="PS01046">
    <property type="entry name" value="LON_SER"/>
    <property type="match status" value="1"/>
</dbReference>
<dbReference type="InterPro" id="IPR003593">
    <property type="entry name" value="AAA+_ATPase"/>
</dbReference>
<reference evidence="18" key="1">
    <citation type="submission" date="2020-04" db="EMBL/GenBank/DDBJ databases">
        <authorList>
            <person name="Zhang T."/>
        </authorList>
    </citation>
    <scope>NUCLEOTIDE SEQUENCE</scope>
    <source>
        <strain evidence="18">HKST-UBA03</strain>
    </source>
</reference>